<dbReference type="Proteomes" id="UP001604336">
    <property type="component" value="Unassembled WGS sequence"/>
</dbReference>
<evidence type="ECO:0000313" key="1">
    <source>
        <dbReference type="EMBL" id="KAL2534117.1"/>
    </source>
</evidence>
<gene>
    <name evidence="1" type="ORF">Adt_07468</name>
</gene>
<comment type="caution">
    <text evidence="1">The sequence shown here is derived from an EMBL/GenBank/DDBJ whole genome shotgun (WGS) entry which is preliminary data.</text>
</comment>
<proteinExistence type="predicted"/>
<organism evidence="1 2">
    <name type="scientific">Abeliophyllum distichum</name>
    <dbReference type="NCBI Taxonomy" id="126358"/>
    <lineage>
        <taxon>Eukaryota</taxon>
        <taxon>Viridiplantae</taxon>
        <taxon>Streptophyta</taxon>
        <taxon>Embryophyta</taxon>
        <taxon>Tracheophyta</taxon>
        <taxon>Spermatophyta</taxon>
        <taxon>Magnoliopsida</taxon>
        <taxon>eudicotyledons</taxon>
        <taxon>Gunneridae</taxon>
        <taxon>Pentapetalae</taxon>
        <taxon>asterids</taxon>
        <taxon>lamiids</taxon>
        <taxon>Lamiales</taxon>
        <taxon>Oleaceae</taxon>
        <taxon>Forsythieae</taxon>
        <taxon>Abeliophyllum</taxon>
    </lineage>
</organism>
<sequence length="134" mass="15222">MSPKVWSSSNSTNRHNLRRVHPKLHIFSLHLYKSPPPASASSLKIVINISDLLTSNKSSCRLIVDLLWRSGCGADLINGKKKVPGNYHSKPLRYKPVVNIDDDFEADFQEFKDYSDDEVEIDVKPFTFSASKKF</sequence>
<accession>A0ABD1V9U2</accession>
<dbReference type="EMBL" id="JBFOLK010000002">
    <property type="protein sequence ID" value="KAL2534117.1"/>
    <property type="molecule type" value="Genomic_DNA"/>
</dbReference>
<dbReference type="AlphaFoldDB" id="A0ABD1V9U2"/>
<reference evidence="2" key="1">
    <citation type="submission" date="2024-07" db="EMBL/GenBank/DDBJ databases">
        <title>Two chromosome-level genome assemblies of Korean endemic species Abeliophyllum distichum and Forsythia ovata (Oleaceae).</title>
        <authorList>
            <person name="Jang H."/>
        </authorList>
    </citation>
    <scope>NUCLEOTIDE SEQUENCE [LARGE SCALE GENOMIC DNA]</scope>
</reference>
<name>A0ABD1V9U2_9LAMI</name>
<protein>
    <submittedName>
        <fullName evidence="1">Ethylene-responsive transcription factor RAP2-12</fullName>
    </submittedName>
</protein>
<evidence type="ECO:0000313" key="2">
    <source>
        <dbReference type="Proteomes" id="UP001604336"/>
    </source>
</evidence>
<keyword evidence="2" id="KW-1185">Reference proteome</keyword>